<feature type="transmembrane region" description="Helical" evidence="6">
    <location>
        <begin position="432"/>
        <end position="455"/>
    </location>
</feature>
<feature type="transmembrane region" description="Helical" evidence="6">
    <location>
        <begin position="461"/>
        <end position="481"/>
    </location>
</feature>
<name>G7V900_THELD</name>
<feature type="transmembrane region" description="Helical" evidence="6">
    <location>
        <begin position="400"/>
        <end position="420"/>
    </location>
</feature>
<evidence type="ECO:0000313" key="7">
    <source>
        <dbReference type="EMBL" id="AER67534.1"/>
    </source>
</evidence>
<feature type="transmembrane region" description="Helical" evidence="6">
    <location>
        <begin position="347"/>
        <end position="367"/>
    </location>
</feature>
<proteinExistence type="predicted"/>
<dbReference type="PANTHER" id="PTHR30250:SF28">
    <property type="entry name" value="POLYSACCHARIDE BIOSYNTHESIS PROTEIN"/>
    <property type="match status" value="1"/>
</dbReference>
<feature type="transmembrane region" description="Helical" evidence="6">
    <location>
        <begin position="236"/>
        <end position="257"/>
    </location>
</feature>
<organism evidence="7 8">
    <name type="scientific">Thermovirga lienii (strain ATCC BAA-1197 / DSM 17291 / Cas60314)</name>
    <dbReference type="NCBI Taxonomy" id="580340"/>
    <lineage>
        <taxon>Bacteria</taxon>
        <taxon>Thermotogati</taxon>
        <taxon>Synergistota</taxon>
        <taxon>Synergistia</taxon>
        <taxon>Synergistales</taxon>
        <taxon>Thermovirgaceae</taxon>
        <taxon>Thermovirga</taxon>
    </lineage>
</organism>
<keyword evidence="4 6" id="KW-1133">Transmembrane helix</keyword>
<protein>
    <submittedName>
        <fullName evidence="7">Polysaccharide biosynthesis protein</fullName>
    </submittedName>
</protein>
<evidence type="ECO:0000256" key="2">
    <source>
        <dbReference type="ARBA" id="ARBA00022475"/>
    </source>
</evidence>
<reference evidence="7 8" key="2">
    <citation type="journal article" date="2012" name="Stand. Genomic Sci.">
        <title>Genome sequence of the moderately thermophilic, amino-acid-degrading and sulfur-reducing bacterium Thermovirga lienii type strain (Cas60314(T)).</title>
        <authorList>
            <person name="Goker M."/>
            <person name="Saunders E."/>
            <person name="Lapidus A."/>
            <person name="Nolan M."/>
            <person name="Lucas S."/>
            <person name="Hammon N."/>
            <person name="Deshpande S."/>
            <person name="Cheng J.F."/>
            <person name="Han C."/>
            <person name="Tapia R."/>
            <person name="Goodwin L.A."/>
            <person name="Pitluck S."/>
            <person name="Liolios K."/>
            <person name="Mavromatis K."/>
            <person name="Pagani I."/>
            <person name="Ivanova N."/>
            <person name="Mikhailova N."/>
            <person name="Pati A."/>
            <person name="Chen A."/>
            <person name="Palaniappan K."/>
            <person name="Land M."/>
            <person name="Chang Y.J."/>
            <person name="Jeffries C.D."/>
            <person name="Brambilla E.M."/>
            <person name="Rohde M."/>
            <person name="Spring S."/>
            <person name="Detter J.C."/>
            <person name="Woyke T."/>
            <person name="Bristow J."/>
            <person name="Eisen J.A."/>
            <person name="Markowitz V."/>
            <person name="Hugenholtz P."/>
            <person name="Kyrpides N.C."/>
            <person name="Klenk H.P."/>
        </authorList>
    </citation>
    <scope>NUCLEOTIDE SEQUENCE [LARGE SCALE GENOMIC DNA]</scope>
    <source>
        <strain evidence="8">ATCC BAA-1197 / DSM 17291 / Cas60314</strain>
    </source>
</reference>
<gene>
    <name evidence="7" type="ordered locus">Tlie_1822</name>
</gene>
<evidence type="ECO:0000256" key="4">
    <source>
        <dbReference type="ARBA" id="ARBA00022989"/>
    </source>
</evidence>
<dbReference type="GO" id="GO:0005886">
    <property type="term" value="C:plasma membrane"/>
    <property type="evidence" value="ECO:0007669"/>
    <property type="project" value="UniProtKB-SubCell"/>
</dbReference>
<feature type="transmembrane region" description="Helical" evidence="6">
    <location>
        <begin position="54"/>
        <end position="74"/>
    </location>
</feature>
<keyword evidence="5 6" id="KW-0472">Membrane</keyword>
<dbReference type="EMBL" id="CP003096">
    <property type="protein sequence ID" value="AER67534.1"/>
    <property type="molecule type" value="Genomic_DNA"/>
</dbReference>
<keyword evidence="2" id="KW-1003">Cell membrane</keyword>
<dbReference type="STRING" id="580340.Tlie_1822"/>
<evidence type="ECO:0000313" key="8">
    <source>
        <dbReference type="Proteomes" id="UP000005868"/>
    </source>
</evidence>
<feature type="transmembrane region" description="Helical" evidence="6">
    <location>
        <begin position="125"/>
        <end position="146"/>
    </location>
</feature>
<dbReference type="Proteomes" id="UP000005868">
    <property type="component" value="Chromosome"/>
</dbReference>
<dbReference type="OrthoDB" id="109075at2"/>
<dbReference type="InterPro" id="IPR050833">
    <property type="entry name" value="Poly_Biosynth_Transport"/>
</dbReference>
<evidence type="ECO:0000256" key="1">
    <source>
        <dbReference type="ARBA" id="ARBA00004651"/>
    </source>
</evidence>
<dbReference type="KEGG" id="tli:Tlie_1822"/>
<dbReference type="PANTHER" id="PTHR30250">
    <property type="entry name" value="PST FAMILY PREDICTED COLANIC ACID TRANSPORTER"/>
    <property type="match status" value="1"/>
</dbReference>
<keyword evidence="3 6" id="KW-0812">Transmembrane</keyword>
<feature type="transmembrane region" description="Helical" evidence="6">
    <location>
        <begin position="307"/>
        <end position="327"/>
    </location>
</feature>
<dbReference type="HOGENOM" id="CLU_037830_1_0_0"/>
<sequence length="483" mass="53668">MDKFKNWLNHKLPPGSFIRNVATLMTGTTFAQALLILIAPILTRLYTPDDFGVYALYTSILGILSVIACLRYELAIVLPEKDEDAANLLVLCLLICSVTSLMVLVLVALFRDSFALLLSAPKISFWLWFLPASLFLTGTFQALNYWSTRRKQFKRLAIRQITQNSVTAVTQIASGASLNAGAGGLIGGYIAGQAAATGRLAWRVWKEEKEKFYVSIDGKSLKNVLILYRNFPLYTLWANLLNVASHMIIPVLLGYFFSPAVVGFYALGHRVLTVPMNVAGGAIAQVFFPRANEAKINGNLEQITFDVFKKLVAIGLVPLALIAISAPDLFSLVFGKQWAAAGEYVRYLSIWIFFQFISSPMSTVYFVMNKQIQLLISNICLFVSRIGVLLWGGFVGNDLFIIKFLGLCGAIIYFGICFYIMKVIDIPIKKVFGYLVKQSLLAAPYICLPILFLLINTGETIYLLSVVLSLGVFLIINRSIFFK</sequence>
<keyword evidence="8" id="KW-1185">Reference proteome</keyword>
<evidence type="ECO:0000256" key="6">
    <source>
        <dbReference type="SAM" id="Phobius"/>
    </source>
</evidence>
<dbReference type="eggNOG" id="COG2244">
    <property type="taxonomic scope" value="Bacteria"/>
</dbReference>
<feature type="transmembrane region" description="Helical" evidence="6">
    <location>
        <begin position="86"/>
        <end position="110"/>
    </location>
</feature>
<feature type="transmembrane region" description="Helical" evidence="6">
    <location>
        <begin position="21"/>
        <end position="42"/>
    </location>
</feature>
<dbReference type="Pfam" id="PF13440">
    <property type="entry name" value="Polysacc_synt_3"/>
    <property type="match status" value="1"/>
</dbReference>
<accession>G7V900</accession>
<dbReference type="AlphaFoldDB" id="G7V900"/>
<evidence type="ECO:0000256" key="3">
    <source>
        <dbReference type="ARBA" id="ARBA00022692"/>
    </source>
</evidence>
<reference evidence="8" key="1">
    <citation type="submission" date="2011-10" db="EMBL/GenBank/DDBJ databases">
        <title>The complete genome of chromosome of Thermovirga lienii DSM 17291.</title>
        <authorList>
            <consortium name="US DOE Joint Genome Institute (JGI-PGF)"/>
            <person name="Lucas S."/>
            <person name="Copeland A."/>
            <person name="Lapidus A."/>
            <person name="Glavina del Rio T."/>
            <person name="Dalin E."/>
            <person name="Tice H."/>
            <person name="Bruce D."/>
            <person name="Goodwin L."/>
            <person name="Pitluck S."/>
            <person name="Peters L."/>
            <person name="Mikhailova N."/>
            <person name="Saunders E."/>
            <person name="Kyrpides N."/>
            <person name="Mavromatis K."/>
            <person name="Ivanova N."/>
            <person name="Last F.I."/>
            <person name="Brettin T."/>
            <person name="Detter J.C."/>
            <person name="Han C."/>
            <person name="Larimer F."/>
            <person name="Land M."/>
            <person name="Hauser L."/>
            <person name="Markowitz V."/>
            <person name="Cheng J.-F."/>
            <person name="Hugenholtz P."/>
            <person name="Woyke T."/>
            <person name="Wu D."/>
            <person name="Spring S."/>
            <person name="Schroeder M."/>
            <person name="Brambilla E.-M."/>
            <person name="Klenk H.-P."/>
            <person name="Eisen J.A."/>
        </authorList>
    </citation>
    <scope>NUCLEOTIDE SEQUENCE [LARGE SCALE GENOMIC DNA]</scope>
    <source>
        <strain evidence="8">ATCC BAA-1197 / DSM 17291 / Cas60314</strain>
    </source>
</reference>
<evidence type="ECO:0000256" key="5">
    <source>
        <dbReference type="ARBA" id="ARBA00023136"/>
    </source>
</evidence>
<feature type="transmembrane region" description="Helical" evidence="6">
    <location>
        <begin position="374"/>
        <end position="394"/>
    </location>
</feature>
<comment type="subcellular location">
    <subcellularLocation>
        <location evidence="1">Cell membrane</location>
        <topology evidence="1">Multi-pass membrane protein</topology>
    </subcellularLocation>
</comment>